<dbReference type="AlphaFoldDB" id="A0A0M0JQV0"/>
<dbReference type="OrthoDB" id="426235at2759"/>
<reference evidence="2" key="1">
    <citation type="journal article" date="2015" name="PLoS Genet.">
        <title>Genome Sequence and Transcriptome Analyses of Chrysochromulina tobin: Metabolic Tools for Enhanced Algal Fitness in the Prominent Order Prymnesiales (Haptophyceae).</title>
        <authorList>
            <person name="Hovde B.T."/>
            <person name="Deodato C.R."/>
            <person name="Hunsperger H.M."/>
            <person name="Ryken S.A."/>
            <person name="Yost W."/>
            <person name="Jha R.K."/>
            <person name="Patterson J."/>
            <person name="Monnat R.J. Jr."/>
            <person name="Barlow S.B."/>
            <person name="Starkenburg S.R."/>
            <person name="Cattolico R.A."/>
        </authorList>
    </citation>
    <scope>NUCLEOTIDE SEQUENCE</scope>
    <source>
        <strain evidence="2">CCMP291</strain>
    </source>
</reference>
<keyword evidence="1" id="KW-0378">Hydrolase</keyword>
<dbReference type="SUPFAM" id="SSF56784">
    <property type="entry name" value="HAD-like"/>
    <property type="match status" value="1"/>
</dbReference>
<dbReference type="EMBL" id="JWZX01002487">
    <property type="protein sequence ID" value="KOO28956.1"/>
    <property type="molecule type" value="Genomic_DNA"/>
</dbReference>
<proteinExistence type="predicted"/>
<name>A0A0M0JQV0_9EUKA</name>
<dbReference type="Pfam" id="PF13344">
    <property type="entry name" value="Hydrolase_6"/>
    <property type="match status" value="1"/>
</dbReference>
<dbReference type="GO" id="GO:0016791">
    <property type="term" value="F:phosphatase activity"/>
    <property type="evidence" value="ECO:0007669"/>
    <property type="project" value="TreeGrafter"/>
</dbReference>
<keyword evidence="2" id="KW-1185">Reference proteome</keyword>
<dbReference type="Proteomes" id="UP000037460">
    <property type="component" value="Unassembled WGS sequence"/>
</dbReference>
<dbReference type="Gene3D" id="3.40.50.1000">
    <property type="entry name" value="HAD superfamily/HAD-like"/>
    <property type="match status" value="2"/>
</dbReference>
<dbReference type="GO" id="GO:0009507">
    <property type="term" value="C:chloroplast"/>
    <property type="evidence" value="ECO:0007669"/>
    <property type="project" value="TreeGrafter"/>
</dbReference>
<dbReference type="Pfam" id="PF13242">
    <property type="entry name" value="Hydrolase_like"/>
    <property type="match status" value="1"/>
</dbReference>
<dbReference type="PANTHER" id="PTHR19288">
    <property type="entry name" value="4-NITROPHENYLPHOSPHATASE-RELATED"/>
    <property type="match status" value="1"/>
</dbReference>
<dbReference type="PANTHER" id="PTHR19288:SF90">
    <property type="entry name" value="OS08G0542600 PROTEIN"/>
    <property type="match status" value="1"/>
</dbReference>
<evidence type="ECO:0000313" key="2">
    <source>
        <dbReference type="Proteomes" id="UP000037460"/>
    </source>
</evidence>
<protein>
    <submittedName>
        <fullName evidence="1">Haloacid dehalogenase-like hydrolase domain-containing protein</fullName>
    </submittedName>
</protein>
<dbReference type="InterPro" id="IPR023214">
    <property type="entry name" value="HAD_sf"/>
</dbReference>
<evidence type="ECO:0000313" key="1">
    <source>
        <dbReference type="EMBL" id="KOO28956.1"/>
    </source>
</evidence>
<dbReference type="InterPro" id="IPR006357">
    <property type="entry name" value="HAD-SF_hydro_IIA"/>
</dbReference>
<sequence length="351" mass="37452">MRRLAFAVASSVASLRPLATLASLQSHLIIPSLSVIADRYDAILLDQFGVLHDGTTAIPGAIDCFNNLAAAGKKLIVLSNTSRRRAFALSKLPKLGFDPARLTGFVTSGEAAWEYMRATCAGKRVLWLSWDPNFQAWDPAYLDGLEICLAPASECDLVLCQGSGMIRDGSAEPTPTNLLRSGELGDVTEAALALCAARGVPMICANPDLHVTLPDGSRGHMPGLLAEAYEAMGGHVVFFGKPHKQSFDECLALLPEATDPARVLHVGDSLAHDVAGANRAGLDSLFVAAGIHSGELRALASRDETVSVSECDMQASACLTSDMEISSDILERLFQANDGQRPTYTIAQFRW</sequence>
<dbReference type="InterPro" id="IPR036412">
    <property type="entry name" value="HAD-like_sf"/>
</dbReference>
<gene>
    <name evidence="1" type="ORF">Ctob_006479</name>
</gene>
<organism evidence="1 2">
    <name type="scientific">Chrysochromulina tobinii</name>
    <dbReference type="NCBI Taxonomy" id="1460289"/>
    <lineage>
        <taxon>Eukaryota</taxon>
        <taxon>Haptista</taxon>
        <taxon>Haptophyta</taxon>
        <taxon>Prymnesiophyceae</taxon>
        <taxon>Prymnesiales</taxon>
        <taxon>Chrysochromulinaceae</taxon>
        <taxon>Chrysochromulina</taxon>
    </lineage>
</organism>
<comment type="caution">
    <text evidence="1">The sequence shown here is derived from an EMBL/GenBank/DDBJ whole genome shotgun (WGS) entry which is preliminary data.</text>
</comment>
<accession>A0A0M0JQV0</accession>